<keyword evidence="6 12" id="KW-0472">Membrane</keyword>
<keyword evidence="7" id="KW-0143">Chaperone</keyword>
<evidence type="ECO:0000256" key="7">
    <source>
        <dbReference type="ARBA" id="ARBA00023186"/>
    </source>
</evidence>
<dbReference type="OrthoDB" id="9812372at2"/>
<evidence type="ECO:0000259" key="13">
    <source>
        <dbReference type="PROSITE" id="PS50198"/>
    </source>
</evidence>
<evidence type="ECO:0000256" key="12">
    <source>
        <dbReference type="SAM" id="Phobius"/>
    </source>
</evidence>
<dbReference type="GO" id="GO:0003755">
    <property type="term" value="F:peptidyl-prolyl cis-trans isomerase activity"/>
    <property type="evidence" value="ECO:0007669"/>
    <property type="project" value="UniProtKB-KW"/>
</dbReference>
<organism evidence="14 15">
    <name type="scientific">Cocleimonas flava</name>
    <dbReference type="NCBI Taxonomy" id="634765"/>
    <lineage>
        <taxon>Bacteria</taxon>
        <taxon>Pseudomonadati</taxon>
        <taxon>Pseudomonadota</taxon>
        <taxon>Gammaproteobacteria</taxon>
        <taxon>Thiotrichales</taxon>
        <taxon>Thiotrichaceae</taxon>
        <taxon>Cocleimonas</taxon>
    </lineage>
</organism>
<sequence>MLQNIHDKAKGWVAYLIVGFIAVPFALFGISSYLGGSGSLVAATVNGEEIQVQEVQNLVLQQRQRMAQIFGGTLPPGFNEDVIKQQALDQVVNQALLRQEAANNGYRASNQEVYDTIANIPAFQKEGQFDPKTYELLLESQRRSKNSFETEIRTSISNQQFSQAISKAAFLPVEEVARYQALQNQQRNAETYTLKKADFESQVDVTADEIKAHYDANLSNYMTNDKVKVSYVLLEQSEIAKTIPVDDDALKLFYDDNLSRYTDPEQRQVSHILIKVGEEDGAEAKAEEKAKALYEEIKAGTKTFEDAAKTDSDDKLAAEKSGDLGLIARGEMGPLFEAATFALEKGAMSDVVKTEAGFEILKLNEIVETKQKSFDEVKTEVEELYRREQAEKLFLEQSDQLQTLAFENDSSLDGAADAIGAKVETSDWIQRGETPNPEKKYSSSAFIQSAYSDEVLNEGKNSELIEIDPTKVAVLRLQEHKVPEQKPLAEVEEQIKASLLGQKLRKLLIEKGESVLASLKETGDWSALESIGAGADKVENTADVKRTDTRLNNTIIDKLFSMDKPESGKKTFGNTILPDGDYVLIALTGVKDGATELDDNLKNSFTQMVSSREQAAVLKSLRESAEVELFPENIQ</sequence>
<accession>A0A4R1F3P8</accession>
<dbReference type="RefSeq" id="WP_131904119.1">
    <property type="nucleotide sequence ID" value="NZ_BAAAFU010000008.1"/>
</dbReference>
<dbReference type="InterPro" id="IPR046357">
    <property type="entry name" value="PPIase_dom_sf"/>
</dbReference>
<evidence type="ECO:0000313" key="14">
    <source>
        <dbReference type="EMBL" id="TCJ88423.1"/>
    </source>
</evidence>
<evidence type="ECO:0000256" key="3">
    <source>
        <dbReference type="ARBA" id="ARBA00022519"/>
    </source>
</evidence>
<dbReference type="InterPro" id="IPR052029">
    <property type="entry name" value="PpiD_chaperone"/>
</dbReference>
<feature type="domain" description="PpiC" evidence="13">
    <location>
        <begin position="264"/>
        <end position="365"/>
    </location>
</feature>
<dbReference type="GO" id="GO:0005886">
    <property type="term" value="C:plasma membrane"/>
    <property type="evidence" value="ECO:0007669"/>
    <property type="project" value="UniProtKB-SubCell"/>
</dbReference>
<reference evidence="14 15" key="1">
    <citation type="submission" date="2019-03" db="EMBL/GenBank/DDBJ databases">
        <title>Genomic Encyclopedia of Type Strains, Phase IV (KMG-IV): sequencing the most valuable type-strain genomes for metagenomic binning, comparative biology and taxonomic classification.</title>
        <authorList>
            <person name="Goeker M."/>
        </authorList>
    </citation>
    <scope>NUCLEOTIDE SEQUENCE [LARGE SCALE GENOMIC DNA]</scope>
    <source>
        <strain evidence="14 15">DSM 24830</strain>
    </source>
</reference>
<evidence type="ECO:0000256" key="4">
    <source>
        <dbReference type="ARBA" id="ARBA00022692"/>
    </source>
</evidence>
<dbReference type="InterPro" id="IPR000297">
    <property type="entry name" value="PPIase_PpiC"/>
</dbReference>
<keyword evidence="4 12" id="KW-0812">Transmembrane</keyword>
<evidence type="ECO:0000256" key="11">
    <source>
        <dbReference type="PROSITE-ProRule" id="PRU00278"/>
    </source>
</evidence>
<dbReference type="AlphaFoldDB" id="A0A4R1F3P8"/>
<gene>
    <name evidence="14" type="ORF">EV695_0269</name>
</gene>
<protein>
    <recommendedName>
        <fullName evidence="9">Periplasmic chaperone PpiD</fullName>
    </recommendedName>
    <alternativeName>
        <fullName evidence="10">Periplasmic folding chaperone</fullName>
    </alternativeName>
</protein>
<keyword evidence="2" id="KW-1003">Cell membrane</keyword>
<evidence type="ECO:0000256" key="9">
    <source>
        <dbReference type="ARBA" id="ARBA00040743"/>
    </source>
</evidence>
<dbReference type="Pfam" id="PF00639">
    <property type="entry name" value="Rotamase"/>
    <property type="match status" value="1"/>
</dbReference>
<keyword evidence="11" id="KW-0697">Rotamase</keyword>
<keyword evidence="3" id="KW-0997">Cell inner membrane</keyword>
<dbReference type="Gene3D" id="1.10.4030.10">
    <property type="entry name" value="Porin chaperone SurA, peptide-binding domain"/>
    <property type="match status" value="1"/>
</dbReference>
<keyword evidence="5 12" id="KW-1133">Transmembrane helix</keyword>
<dbReference type="Proteomes" id="UP000294887">
    <property type="component" value="Unassembled WGS sequence"/>
</dbReference>
<dbReference type="PROSITE" id="PS50198">
    <property type="entry name" value="PPIC_PPIASE_2"/>
    <property type="match status" value="1"/>
</dbReference>
<dbReference type="Pfam" id="PF13624">
    <property type="entry name" value="SurA_N_3"/>
    <property type="match status" value="1"/>
</dbReference>
<evidence type="ECO:0000256" key="10">
    <source>
        <dbReference type="ARBA" id="ARBA00042775"/>
    </source>
</evidence>
<comment type="caution">
    <text evidence="14">The sequence shown here is derived from an EMBL/GenBank/DDBJ whole genome shotgun (WGS) entry which is preliminary data.</text>
</comment>
<dbReference type="Gene3D" id="3.10.50.40">
    <property type="match status" value="1"/>
</dbReference>
<comment type="similarity">
    <text evidence="8">Belongs to the PpiD chaperone family.</text>
</comment>
<feature type="transmembrane region" description="Helical" evidence="12">
    <location>
        <begin position="12"/>
        <end position="34"/>
    </location>
</feature>
<dbReference type="SUPFAM" id="SSF109998">
    <property type="entry name" value="Triger factor/SurA peptide-binding domain-like"/>
    <property type="match status" value="1"/>
</dbReference>
<dbReference type="PANTHER" id="PTHR47529">
    <property type="entry name" value="PEPTIDYL-PROLYL CIS-TRANS ISOMERASE D"/>
    <property type="match status" value="1"/>
</dbReference>
<keyword evidence="15" id="KW-1185">Reference proteome</keyword>
<name>A0A4R1F3P8_9GAMM</name>
<dbReference type="InterPro" id="IPR027304">
    <property type="entry name" value="Trigger_fact/SurA_dom_sf"/>
</dbReference>
<proteinExistence type="inferred from homology"/>
<dbReference type="EMBL" id="SMFQ01000002">
    <property type="protein sequence ID" value="TCJ88423.1"/>
    <property type="molecule type" value="Genomic_DNA"/>
</dbReference>
<evidence type="ECO:0000256" key="1">
    <source>
        <dbReference type="ARBA" id="ARBA00004382"/>
    </source>
</evidence>
<evidence type="ECO:0000256" key="6">
    <source>
        <dbReference type="ARBA" id="ARBA00023136"/>
    </source>
</evidence>
<evidence type="ECO:0000313" key="15">
    <source>
        <dbReference type="Proteomes" id="UP000294887"/>
    </source>
</evidence>
<dbReference type="PANTHER" id="PTHR47529:SF1">
    <property type="entry name" value="PERIPLASMIC CHAPERONE PPID"/>
    <property type="match status" value="1"/>
</dbReference>
<dbReference type="SUPFAM" id="SSF54534">
    <property type="entry name" value="FKBP-like"/>
    <property type="match status" value="1"/>
</dbReference>
<evidence type="ECO:0000256" key="2">
    <source>
        <dbReference type="ARBA" id="ARBA00022475"/>
    </source>
</evidence>
<keyword evidence="11 14" id="KW-0413">Isomerase</keyword>
<evidence type="ECO:0000256" key="8">
    <source>
        <dbReference type="ARBA" id="ARBA00038408"/>
    </source>
</evidence>
<comment type="subcellular location">
    <subcellularLocation>
        <location evidence="1">Cell inner membrane</location>
        <topology evidence="1">Single-pass type II membrane protein</topology>
        <orientation evidence="1">Periplasmic side</orientation>
    </subcellularLocation>
</comment>
<evidence type="ECO:0000256" key="5">
    <source>
        <dbReference type="ARBA" id="ARBA00022989"/>
    </source>
</evidence>